<evidence type="ECO:0000313" key="18">
    <source>
        <dbReference type="Proteomes" id="UP000031036"/>
    </source>
</evidence>
<dbReference type="OrthoDB" id="6108017at2759"/>
<dbReference type="FunFam" id="1.10.10.820:FF:000001">
    <property type="entry name" value="Myosin heavy chain"/>
    <property type="match status" value="1"/>
</dbReference>
<comment type="caution">
    <text evidence="17">The sequence shown here is derived from an EMBL/GenBank/DDBJ whole genome shotgun (WGS) entry which is preliminary data.</text>
</comment>
<dbReference type="OMA" id="NITHVHT"/>
<dbReference type="FunFam" id="1.20.5.340:FF:000021">
    <property type="entry name" value="Myosin heavy chain, isoform G"/>
    <property type="match status" value="1"/>
</dbReference>
<keyword evidence="3" id="KW-0787">Thick filament</keyword>
<dbReference type="Pfam" id="PF01576">
    <property type="entry name" value="Myosin_tail_1"/>
    <property type="match status" value="2"/>
</dbReference>
<evidence type="ECO:0000256" key="7">
    <source>
        <dbReference type="ARBA" id="ARBA00022840"/>
    </source>
</evidence>
<evidence type="ECO:0000256" key="12">
    <source>
        <dbReference type="ARBA" id="ARBA00023203"/>
    </source>
</evidence>
<dbReference type="Gene3D" id="2.30.30.360">
    <property type="entry name" value="Myosin S1 fragment, N-terminal"/>
    <property type="match status" value="1"/>
</dbReference>
<keyword evidence="18" id="KW-1185">Reference proteome</keyword>
<evidence type="ECO:0000256" key="4">
    <source>
        <dbReference type="ARBA" id="ARBA00022481"/>
    </source>
</evidence>
<feature type="region of interest" description="Disordered" evidence="14">
    <location>
        <begin position="1959"/>
        <end position="2016"/>
    </location>
</feature>
<dbReference type="Pfam" id="PF00063">
    <property type="entry name" value="Myosin_head"/>
    <property type="match status" value="1"/>
</dbReference>
<keyword evidence="9 13" id="KW-0518">Myosin</keyword>
<dbReference type="Gene3D" id="1.20.120.720">
    <property type="entry name" value="Myosin VI head, motor domain, U50 subdomain"/>
    <property type="match status" value="1"/>
</dbReference>
<dbReference type="GO" id="GO:0008307">
    <property type="term" value="F:structural constituent of muscle"/>
    <property type="evidence" value="ECO:0007669"/>
    <property type="project" value="UniProtKB-ARBA"/>
</dbReference>
<dbReference type="PRINTS" id="PR00193">
    <property type="entry name" value="MYOSINHEAVY"/>
</dbReference>
<dbReference type="PROSITE" id="PS51844">
    <property type="entry name" value="SH3_LIKE"/>
    <property type="match status" value="1"/>
</dbReference>
<dbReference type="InterPro" id="IPR014751">
    <property type="entry name" value="XRCC4-like_C"/>
</dbReference>
<feature type="domain" description="Myosin N-terminal SH3-like" evidence="16">
    <location>
        <begin position="28"/>
        <end position="77"/>
    </location>
</feature>
<keyword evidence="4" id="KW-0488">Methylation</keyword>
<dbReference type="Gene3D" id="1.20.5.340">
    <property type="match status" value="5"/>
</dbReference>
<dbReference type="CDD" id="cd01377">
    <property type="entry name" value="MYSc_class_II"/>
    <property type="match status" value="1"/>
</dbReference>
<evidence type="ECO:0000256" key="3">
    <source>
        <dbReference type="ARBA" id="ARBA00022433"/>
    </source>
</evidence>
<dbReference type="FunFam" id="1.20.5.4820:FF:000002">
    <property type="entry name" value="Myosin heavy chain 10"/>
    <property type="match status" value="1"/>
</dbReference>
<reference evidence="17 18" key="1">
    <citation type="submission" date="2014-11" db="EMBL/GenBank/DDBJ databases">
        <title>Genetic blueprint of the zoonotic pathogen Toxocara canis.</title>
        <authorList>
            <person name="Zhu X.-Q."/>
            <person name="Korhonen P.K."/>
            <person name="Cai H."/>
            <person name="Young N.D."/>
            <person name="Nejsum P."/>
            <person name="von Samson-Himmelstjerna G."/>
            <person name="Boag P.R."/>
            <person name="Tan P."/>
            <person name="Li Q."/>
            <person name="Min J."/>
            <person name="Yang Y."/>
            <person name="Wang X."/>
            <person name="Fang X."/>
            <person name="Hall R.S."/>
            <person name="Hofmann A."/>
            <person name="Sternberg P.W."/>
            <person name="Jex A.R."/>
            <person name="Gasser R.B."/>
        </authorList>
    </citation>
    <scope>NUCLEOTIDE SEQUENCE [LARGE SCALE GENOMIC DNA]</scope>
    <source>
        <strain evidence="17">PN_DK_2014</strain>
    </source>
</reference>
<dbReference type="Gene3D" id="1.20.5.370">
    <property type="match status" value="4"/>
</dbReference>
<evidence type="ECO:0000256" key="11">
    <source>
        <dbReference type="ARBA" id="ARBA00023179"/>
    </source>
</evidence>
<feature type="region of interest" description="Actin-binding" evidence="13">
    <location>
        <begin position="663"/>
        <end position="685"/>
    </location>
</feature>
<sequence length="2016" mass="232069">MDYENDPGWQFLRQSREQMIADQSKPYDSKKDCWIPDAEEGFIPAQIKSTKGDMVTVVTSKGNEISLKSELVQEMNPPKFEKTEDMSNLTFLNDASVLHNLRARYGCMLIYTYSGLFCVVINPYKRLPIYTESVAAMFMGKRRTEMPPHLFAVSDEAYRNMLQDHENQSMLITGESGAGKTENTKKVIAYFAAVGASQQEVADVKLPEGKKKVTLEDQIVQTNPVLEAFGNARTVRNNNSSRFGKFIRIHFSKKGKVASCDIEHYLLEKSRVIRQAPGERCYHIFYQVYSDYNPNLKKDLLLDRPLREYYFCAQAELTIDGVNDKEEHQLTDEAFDILHFSPEEKLNCYKLVAAIMHMGNMKFKQRPREEQAEPDGTDEAQKAAVMYGINPEEFLKALTRPRVKVGNEWVSKGQNIDQVTWAVGAMAKGLYARIFNWLVKKCNITLDRKGISRDYFIGVLDIAGFEIFDFNSFEQLWINFVNERLQQFFNHHMFVLEQEEYAREGIQWTFIDFGLDLQACIELIEKPMGIISILDEECIVPKATDLTLAQKLNDQHLGKHPNFEKPKPPKGKQGEAHFAMRHYAGTVRYNVTNWLEKNKDPLNDTVVTVMKATQGNDLLNELWQDYVTQEEASAAAKEGGGGGKKKGKSGSFMTVSMLYRESLNNLMNMLHLTHPHFIRCIIPNEKKTSGLIEAGLVLNQLTCNGVLEGIRICRKGFPNRMVHADYRHRYSVLAADEASSSTDPKKCAEAILAKLVKNGTLTEENFRMGATKVFFKAGVLAHLEDVRDEVLKEIMTKLQAYIRWYLGLIDRKRRIQQRAGLLVVQRNVRQWLSLRTWEWFKIFTKVRPMLREGKLAEEMEKITERLKELEETLNREGKLKAELQSNTAKMESEKNEMFAQLEQIRAKLAEMEERVQKETEYKSEVDRKLEDLRERLAETEDSNNDMLRSKKKAESDLDALKKRVQDLEMSVRKAESEKLSKEHQIRSVQDEMQQQDELIAKLTKEMKHQEEMNKKIMEDLQGEEDKSNHINKIKAKLEQTLDELEENLDRERRTKADMEKSKRKVEGELKICQETIDEITRQKHDLENNLKRKEAEMNNLSSRLDEEQSLVNKLQRQIKEAQSRVAELEEEHESERDARSKADRAKSDLQRELEELNERLDEQGGATAAQIEMNKKREAELAKLRRDIEEASLNHEGQLAALRKKQSDAVAELTDQLDQIQKQKQKAEKEKAQIARESEELAGQLDQETAAKTNNEKVIKQFEAQLAELQSKADEQARQLQDFALVRNRLGNESSDLTRQLEELEEQIAALQRVKAQLMQQLEETRHAADEEARERQTLSGQVKNLQTEAEQAHTNLEEEIESKNEVVRQLSKVHAEIQQWQSRFEGDGMLQAEEIEEAKRKQAVKITELQEALDAANQKIVSLEKAKARLLGDLDDAQIDVERANTYANTMEKKQKGFDKVVEDWKKKSDDLAAELGATQRDARNLSTDLFKTKTTHEELMETVEALRRENKALSNEIKDLTDQLGEGGRSSHEMQKIIRRLELEKEELQRGLDEAEGALEAEESKVMRAQVEVSQIRSEIEKRIQEKEEEFDSTRKNHQRALESMQASLEAEARSKNEMLRVKKKLESDINVLEIALDHANKANADAQKNLRRCTEQAREIQLQIEEEQRQKEEMRDQFLSAEKRVTILQSEKDEIAASCEQTERARKQAELDVADVREQVNELIAQTSNLNALKRKTEGEIQVPQASCEQTERARKQAELDVADVREQVNELIAQTSNLNALKRKTEGEIQAIHADLDETLNEYRISEDEFKRASAEAQRLADELRTEQQRSQQADRNRKTLESQIKELQVQLEEAEQAAMKGGKKVIAKLEQRAHELEAELDGEQRRYQEATKNVAKAERHVRELQFQVDEDKKNFERMQDLVDKLQGKIKTQKKQLEDAEELANMNLQKYRQIQHQLEDAEERAENAETSVSKMRSKSRSTMSAAPGGLQGSASSAAVLRSASARPRASDY</sequence>
<dbReference type="GO" id="GO:0051015">
    <property type="term" value="F:actin filament binding"/>
    <property type="evidence" value="ECO:0007669"/>
    <property type="project" value="InterPro"/>
</dbReference>
<dbReference type="InterPro" id="IPR001609">
    <property type="entry name" value="Myosin_head_motor_dom-like"/>
</dbReference>
<dbReference type="InterPro" id="IPR002928">
    <property type="entry name" value="Myosin_tail"/>
</dbReference>
<dbReference type="PANTHER" id="PTHR13140">
    <property type="entry name" value="MYOSIN"/>
    <property type="match status" value="1"/>
</dbReference>
<dbReference type="PANTHER" id="PTHR13140:SF857">
    <property type="entry name" value="MYOSIN-11"/>
    <property type="match status" value="1"/>
</dbReference>
<dbReference type="FunFam" id="1.20.58.530:FF:000001">
    <property type="entry name" value="Myosin heavy chain"/>
    <property type="match status" value="1"/>
</dbReference>
<dbReference type="Gene3D" id="1.10.10.820">
    <property type="match status" value="1"/>
</dbReference>
<accession>A0A0B2W3E0</accession>
<keyword evidence="7 13" id="KW-0067">ATP-binding</keyword>
<evidence type="ECO:0000256" key="9">
    <source>
        <dbReference type="ARBA" id="ARBA00023123"/>
    </source>
</evidence>
<feature type="region of interest" description="Disordered" evidence="14">
    <location>
        <begin position="1228"/>
        <end position="1249"/>
    </location>
</feature>
<dbReference type="SMART" id="SM00242">
    <property type="entry name" value="MYSc"/>
    <property type="match status" value="1"/>
</dbReference>
<dbReference type="GO" id="GO:0016020">
    <property type="term" value="C:membrane"/>
    <property type="evidence" value="ECO:0007669"/>
    <property type="project" value="TreeGrafter"/>
</dbReference>
<dbReference type="Proteomes" id="UP000031036">
    <property type="component" value="Unassembled WGS sequence"/>
</dbReference>
<feature type="compositionally biased region" description="Low complexity" evidence="14">
    <location>
        <begin position="1974"/>
        <end position="1990"/>
    </location>
</feature>
<evidence type="ECO:0000313" key="17">
    <source>
        <dbReference type="EMBL" id="KHN87695.1"/>
    </source>
</evidence>
<gene>
    <name evidence="17" type="primary">unc-54</name>
    <name evidence="17" type="ORF">Tcan_18510</name>
</gene>
<evidence type="ECO:0000256" key="1">
    <source>
        <dbReference type="ARBA" id="ARBA00004657"/>
    </source>
</evidence>
<feature type="compositionally biased region" description="Basic and acidic residues" evidence="14">
    <location>
        <begin position="1133"/>
        <end position="1162"/>
    </location>
</feature>
<dbReference type="GO" id="GO:0030239">
    <property type="term" value="P:myofibril assembly"/>
    <property type="evidence" value="ECO:0007669"/>
    <property type="project" value="UniProtKB-ARBA"/>
</dbReference>
<feature type="binding site" evidence="13">
    <location>
        <begin position="174"/>
        <end position="181"/>
    </location>
    <ligand>
        <name>ATP</name>
        <dbReference type="ChEBI" id="CHEBI:30616"/>
    </ligand>
</feature>
<dbReference type="FunFam" id="3.40.850.10:FF:000024">
    <property type="entry name" value="Myosin heavy chain, isoform J"/>
    <property type="match status" value="1"/>
</dbReference>
<evidence type="ECO:0000256" key="8">
    <source>
        <dbReference type="ARBA" id="ARBA00023054"/>
    </source>
</evidence>
<dbReference type="GO" id="GO:0007015">
    <property type="term" value="P:actin filament organization"/>
    <property type="evidence" value="ECO:0007669"/>
    <property type="project" value="TreeGrafter"/>
</dbReference>
<dbReference type="FunFam" id="1.20.5.340:FF:000036">
    <property type="entry name" value="Myosin heavy chain"/>
    <property type="match status" value="1"/>
</dbReference>
<dbReference type="Gene3D" id="1.20.5.4820">
    <property type="match status" value="1"/>
</dbReference>
<evidence type="ECO:0000256" key="14">
    <source>
        <dbReference type="SAM" id="MobiDB-lite"/>
    </source>
</evidence>
<feature type="compositionally biased region" description="Basic and acidic residues" evidence="14">
    <location>
        <begin position="1228"/>
        <end position="1239"/>
    </location>
</feature>
<feature type="region of interest" description="Disordered" evidence="14">
    <location>
        <begin position="1323"/>
        <end position="1344"/>
    </location>
</feature>
<evidence type="ECO:0000256" key="5">
    <source>
        <dbReference type="ARBA" id="ARBA00022490"/>
    </source>
</evidence>
<dbReference type="GO" id="GO:0006936">
    <property type="term" value="P:muscle contraction"/>
    <property type="evidence" value="ECO:0007669"/>
    <property type="project" value="UniProtKB-ARBA"/>
</dbReference>
<dbReference type="FunFam" id="1.20.5.370:FF:000008">
    <property type="entry name" value="Myosin heavy chain"/>
    <property type="match status" value="1"/>
</dbReference>
<dbReference type="STRING" id="6265.A0A0B2W3E0"/>
<comment type="similarity">
    <text evidence="2 13">Belongs to the TRAFAC class myosin-kinesin ATPase superfamily. Myosin family.</text>
</comment>
<organism evidence="17 18">
    <name type="scientific">Toxocara canis</name>
    <name type="common">Canine roundworm</name>
    <dbReference type="NCBI Taxonomy" id="6265"/>
    <lineage>
        <taxon>Eukaryota</taxon>
        <taxon>Metazoa</taxon>
        <taxon>Ecdysozoa</taxon>
        <taxon>Nematoda</taxon>
        <taxon>Chromadorea</taxon>
        <taxon>Rhabditida</taxon>
        <taxon>Spirurina</taxon>
        <taxon>Ascaridomorpha</taxon>
        <taxon>Ascaridoidea</taxon>
        <taxon>Toxocaridae</taxon>
        <taxon>Toxocara</taxon>
    </lineage>
</organism>
<dbReference type="GO" id="GO:0031033">
    <property type="term" value="P:myosin filament organization"/>
    <property type="evidence" value="ECO:0007669"/>
    <property type="project" value="UniProtKB-ARBA"/>
</dbReference>
<evidence type="ECO:0000259" key="16">
    <source>
        <dbReference type="PROSITE" id="PS51844"/>
    </source>
</evidence>
<keyword evidence="10 13" id="KW-0505">Motor protein</keyword>
<dbReference type="SUPFAM" id="SSF90257">
    <property type="entry name" value="Myosin rod fragments"/>
    <property type="match status" value="5"/>
</dbReference>
<dbReference type="InterPro" id="IPR008989">
    <property type="entry name" value="Myosin_S1_N"/>
</dbReference>
<dbReference type="Gene3D" id="1.20.58.530">
    <property type="match status" value="1"/>
</dbReference>
<dbReference type="InterPro" id="IPR027417">
    <property type="entry name" value="P-loop_NTPase"/>
</dbReference>
<dbReference type="SUPFAM" id="SSF57997">
    <property type="entry name" value="Tropomyosin"/>
    <property type="match status" value="1"/>
</dbReference>
<dbReference type="InterPro" id="IPR004009">
    <property type="entry name" value="SH3_Myosin"/>
</dbReference>
<dbReference type="FunFam" id="1.20.120.720:FF:000001">
    <property type="entry name" value="Myosin heavy chain, muscle"/>
    <property type="match status" value="1"/>
</dbReference>
<evidence type="ECO:0000259" key="15">
    <source>
        <dbReference type="PROSITE" id="PS51456"/>
    </source>
</evidence>
<dbReference type="GO" id="GO:0040011">
    <property type="term" value="P:locomotion"/>
    <property type="evidence" value="ECO:0007669"/>
    <property type="project" value="UniProtKB-ARBA"/>
</dbReference>
<protein>
    <submittedName>
        <fullName evidence="17">Myosin-4</fullName>
    </submittedName>
</protein>
<dbReference type="Pfam" id="PF02736">
    <property type="entry name" value="Myosin_N"/>
    <property type="match status" value="1"/>
</dbReference>
<proteinExistence type="inferred from homology"/>
<dbReference type="Gene3D" id="3.40.850.10">
    <property type="entry name" value="Kinesin motor domain"/>
    <property type="match status" value="1"/>
</dbReference>
<name>A0A0B2W3E0_TOXCA</name>
<evidence type="ECO:0000256" key="6">
    <source>
        <dbReference type="ARBA" id="ARBA00022741"/>
    </source>
</evidence>
<keyword evidence="12 13" id="KW-0009">Actin-binding</keyword>
<keyword evidence="11" id="KW-0514">Muscle protein</keyword>
<evidence type="ECO:0000256" key="2">
    <source>
        <dbReference type="ARBA" id="ARBA00008314"/>
    </source>
</evidence>
<evidence type="ECO:0000256" key="13">
    <source>
        <dbReference type="PROSITE-ProRule" id="PRU00782"/>
    </source>
</evidence>
<keyword evidence="6 13" id="KW-0547">Nucleotide-binding</keyword>
<feature type="region of interest" description="Disordered" evidence="14">
    <location>
        <begin position="1091"/>
        <end position="1174"/>
    </location>
</feature>
<comment type="subcellular location">
    <subcellularLocation>
        <location evidence="1">Cytoplasm</location>
        <location evidence="1">Myofibril</location>
    </subcellularLocation>
</comment>
<keyword evidence="8" id="KW-0175">Coiled coil</keyword>
<dbReference type="FunFam" id="1.20.5.370:FF:000009">
    <property type="entry name" value="Myosin heavy chain, isoform G"/>
    <property type="match status" value="1"/>
</dbReference>
<dbReference type="PROSITE" id="PS51456">
    <property type="entry name" value="MYOSIN_MOTOR"/>
    <property type="match status" value="1"/>
</dbReference>
<dbReference type="GO" id="GO:0005863">
    <property type="term" value="C:striated muscle myosin thick filament"/>
    <property type="evidence" value="ECO:0007669"/>
    <property type="project" value="UniProtKB-ARBA"/>
</dbReference>
<dbReference type="EMBL" id="JPKZ01000371">
    <property type="protein sequence ID" value="KHN87695.1"/>
    <property type="molecule type" value="Genomic_DNA"/>
</dbReference>
<dbReference type="FunFam" id="1.20.5.340:FF:000025">
    <property type="entry name" value="Myosin heavy chain, isoform G"/>
    <property type="match status" value="1"/>
</dbReference>
<dbReference type="GO" id="GO:0000146">
    <property type="term" value="F:microfilament motor activity"/>
    <property type="evidence" value="ECO:0007669"/>
    <property type="project" value="TreeGrafter"/>
</dbReference>
<evidence type="ECO:0000256" key="10">
    <source>
        <dbReference type="ARBA" id="ARBA00023175"/>
    </source>
</evidence>
<keyword evidence="5" id="KW-0963">Cytoplasm</keyword>
<dbReference type="GO" id="GO:0005524">
    <property type="term" value="F:ATP binding"/>
    <property type="evidence" value="ECO:0007669"/>
    <property type="project" value="UniProtKB-UniRule"/>
</dbReference>
<dbReference type="FunFam" id="2.30.30.360:FF:000001">
    <property type="entry name" value="Myosin heavy chain"/>
    <property type="match status" value="1"/>
</dbReference>
<feature type="compositionally biased region" description="Basic and acidic residues" evidence="14">
    <location>
        <begin position="1323"/>
        <end position="1337"/>
    </location>
</feature>
<dbReference type="InterPro" id="IPR036961">
    <property type="entry name" value="Kinesin_motor_dom_sf"/>
</dbReference>
<dbReference type="GO" id="GO:0031672">
    <property type="term" value="C:A band"/>
    <property type="evidence" value="ECO:0007669"/>
    <property type="project" value="UniProtKB-ARBA"/>
</dbReference>
<feature type="domain" description="Myosin motor" evidence="15">
    <location>
        <begin position="81"/>
        <end position="788"/>
    </location>
</feature>
<dbReference type="SUPFAM" id="SSF52540">
    <property type="entry name" value="P-loop containing nucleoside triphosphate hydrolases"/>
    <property type="match status" value="1"/>
</dbReference>
<dbReference type="GO" id="GO:0016459">
    <property type="term" value="C:myosin complex"/>
    <property type="evidence" value="ECO:0007669"/>
    <property type="project" value="UniProtKB-KW"/>
</dbReference>
<feature type="compositionally biased region" description="Low complexity" evidence="14">
    <location>
        <begin position="1997"/>
        <end position="2016"/>
    </location>
</feature>